<keyword evidence="16" id="KW-1185">Reference proteome</keyword>
<dbReference type="WBParaSite" id="DME_0000437901-mRNA-1">
    <property type="protein sequence ID" value="DME_0000437901-mRNA-1"/>
    <property type="gene ID" value="DME_0000437901"/>
</dbReference>
<reference evidence="14 16" key="2">
    <citation type="submission" date="2018-11" db="EMBL/GenBank/DDBJ databases">
        <authorList>
            <consortium name="Pathogen Informatics"/>
        </authorList>
    </citation>
    <scope>NUCLEOTIDE SEQUENCE [LARGE SCALE GENOMIC DNA]</scope>
</reference>
<dbReference type="Pfam" id="PF00046">
    <property type="entry name" value="Homeodomain"/>
    <property type="match status" value="1"/>
</dbReference>
<protein>
    <submittedName>
        <fullName evidence="17">Homeobox domain-containing protein</fullName>
    </submittedName>
</protein>
<evidence type="ECO:0000256" key="6">
    <source>
        <dbReference type="ARBA" id="ARBA00023125"/>
    </source>
</evidence>
<sequence>MVTLVTFRGVGLYRKKCRRCMKLFERVDLVMHAGPLLYHVSCFSCHYCDKKFITGENFFVNNDEIYCGAECIDARPSSTKTEIFVRDDDDCWDSSTLTSLDNQMTTTPPLSLRSPRSDEACETIEIFPKRIATCFFEHHLNVITFPGPSSASVSTGSMKKNKKDKQATRVRTVLNEKQLMTLKTCYAANSRPDAIMKEQLVEMTGLSARVIRVWFQNKRCKDKKRQQALRHLQQRAETASHFDNFF</sequence>
<keyword evidence="5 10" id="KW-0440">LIM domain</keyword>
<dbReference type="SMART" id="SM00132">
    <property type="entry name" value="LIM"/>
    <property type="match status" value="1"/>
</dbReference>
<feature type="domain" description="LIM zinc-binding" evidence="12">
    <location>
        <begin position="15"/>
        <end position="78"/>
    </location>
</feature>
<dbReference type="GO" id="GO:0045944">
    <property type="term" value="P:positive regulation of transcription by RNA polymerase II"/>
    <property type="evidence" value="ECO:0007669"/>
    <property type="project" value="InterPro"/>
</dbReference>
<proteinExistence type="predicted"/>
<evidence type="ECO:0000313" key="16">
    <source>
        <dbReference type="Proteomes" id="UP000274756"/>
    </source>
</evidence>
<dbReference type="InterPro" id="IPR001781">
    <property type="entry name" value="Znf_LIM"/>
</dbReference>
<evidence type="ECO:0000256" key="1">
    <source>
        <dbReference type="ARBA" id="ARBA00004123"/>
    </source>
</evidence>
<evidence type="ECO:0000256" key="2">
    <source>
        <dbReference type="ARBA" id="ARBA00022723"/>
    </source>
</evidence>
<evidence type="ECO:0000256" key="10">
    <source>
        <dbReference type="PROSITE-ProRule" id="PRU00125"/>
    </source>
</evidence>
<dbReference type="PROSITE" id="PS50023">
    <property type="entry name" value="LIM_DOMAIN_2"/>
    <property type="match status" value="1"/>
</dbReference>
<evidence type="ECO:0000313" key="15">
    <source>
        <dbReference type="Proteomes" id="UP000038040"/>
    </source>
</evidence>
<evidence type="ECO:0000256" key="5">
    <source>
        <dbReference type="ARBA" id="ARBA00023038"/>
    </source>
</evidence>
<keyword evidence="7 9" id="KW-0371">Homeobox</keyword>
<dbReference type="Pfam" id="PF00412">
    <property type="entry name" value="LIM"/>
    <property type="match status" value="1"/>
</dbReference>
<dbReference type="PROSITE" id="PS00027">
    <property type="entry name" value="HOMEOBOX_1"/>
    <property type="match status" value="1"/>
</dbReference>
<name>A0A0N4UB20_DRAME</name>
<dbReference type="CDD" id="cd00086">
    <property type="entry name" value="homeodomain"/>
    <property type="match status" value="1"/>
</dbReference>
<dbReference type="PROSITE" id="PS00478">
    <property type="entry name" value="LIM_DOMAIN_1"/>
    <property type="match status" value="1"/>
</dbReference>
<evidence type="ECO:0000256" key="7">
    <source>
        <dbReference type="ARBA" id="ARBA00023155"/>
    </source>
</evidence>
<evidence type="ECO:0000256" key="9">
    <source>
        <dbReference type="PROSITE-ProRule" id="PRU00108"/>
    </source>
</evidence>
<dbReference type="GO" id="GO:0046872">
    <property type="term" value="F:metal ion binding"/>
    <property type="evidence" value="ECO:0007669"/>
    <property type="project" value="UniProtKB-KW"/>
</dbReference>
<dbReference type="FunFam" id="1.10.10.60:FF:000041">
    <property type="entry name" value="insulin gene enhancer protein ISL-1"/>
    <property type="match status" value="1"/>
</dbReference>
<dbReference type="PANTHER" id="PTHR24204:SF8">
    <property type="entry name" value="TAILUP, ISOFORM A"/>
    <property type="match status" value="1"/>
</dbReference>
<dbReference type="SUPFAM" id="SSF46689">
    <property type="entry name" value="Homeodomain-like"/>
    <property type="match status" value="1"/>
</dbReference>
<keyword evidence="6 9" id="KW-0238">DNA-binding</keyword>
<dbReference type="EMBL" id="UYYG01001167">
    <property type="protein sequence ID" value="VDN58289.1"/>
    <property type="molecule type" value="Genomic_DNA"/>
</dbReference>
<dbReference type="Gene3D" id="1.10.10.60">
    <property type="entry name" value="Homeodomain-like"/>
    <property type="match status" value="1"/>
</dbReference>
<dbReference type="GO" id="GO:0048665">
    <property type="term" value="P:neuron fate specification"/>
    <property type="evidence" value="ECO:0007669"/>
    <property type="project" value="InterPro"/>
</dbReference>
<keyword evidence="3" id="KW-0677">Repeat</keyword>
<gene>
    <name evidence="14" type="ORF">DME_LOCUS8262</name>
</gene>
<evidence type="ECO:0000256" key="3">
    <source>
        <dbReference type="ARBA" id="ARBA00022737"/>
    </source>
</evidence>
<evidence type="ECO:0000259" key="12">
    <source>
        <dbReference type="PROSITE" id="PS50023"/>
    </source>
</evidence>
<evidence type="ECO:0000313" key="14">
    <source>
        <dbReference type="EMBL" id="VDN58289.1"/>
    </source>
</evidence>
<dbReference type="InterPro" id="IPR017970">
    <property type="entry name" value="Homeobox_CS"/>
</dbReference>
<evidence type="ECO:0000256" key="4">
    <source>
        <dbReference type="ARBA" id="ARBA00022833"/>
    </source>
</evidence>
<dbReference type="OrthoDB" id="125004at2759"/>
<feature type="DNA-binding region" description="Homeobox" evidence="9">
    <location>
        <begin position="167"/>
        <end position="226"/>
    </location>
</feature>
<evidence type="ECO:0000256" key="11">
    <source>
        <dbReference type="RuleBase" id="RU000682"/>
    </source>
</evidence>
<dbReference type="InterPro" id="IPR001356">
    <property type="entry name" value="HD"/>
</dbReference>
<keyword evidence="8 9" id="KW-0539">Nucleus</keyword>
<accession>A0A0N4UB20</accession>
<keyword evidence="2 10" id="KW-0479">Metal-binding</keyword>
<dbReference type="GO" id="GO:0005634">
    <property type="term" value="C:nucleus"/>
    <property type="evidence" value="ECO:0007669"/>
    <property type="project" value="UniProtKB-SubCell"/>
</dbReference>
<dbReference type="InterPro" id="IPR009057">
    <property type="entry name" value="Homeodomain-like_sf"/>
</dbReference>
<dbReference type="InterPro" id="IPR047169">
    <property type="entry name" value="ISL1/2-like"/>
</dbReference>
<evidence type="ECO:0000259" key="13">
    <source>
        <dbReference type="PROSITE" id="PS50071"/>
    </source>
</evidence>
<dbReference type="PROSITE" id="PS50071">
    <property type="entry name" value="HOMEOBOX_2"/>
    <property type="match status" value="1"/>
</dbReference>
<feature type="domain" description="Homeobox" evidence="13">
    <location>
        <begin position="165"/>
        <end position="225"/>
    </location>
</feature>
<evidence type="ECO:0000313" key="17">
    <source>
        <dbReference type="WBParaSite" id="DME_0000437901-mRNA-1"/>
    </source>
</evidence>
<comment type="subcellular location">
    <subcellularLocation>
        <location evidence="1 9 11">Nucleus</location>
    </subcellularLocation>
</comment>
<dbReference type="Gene3D" id="2.10.110.10">
    <property type="entry name" value="Cysteine Rich Protein"/>
    <property type="match status" value="1"/>
</dbReference>
<dbReference type="GO" id="GO:0007409">
    <property type="term" value="P:axonogenesis"/>
    <property type="evidence" value="ECO:0007669"/>
    <property type="project" value="TreeGrafter"/>
</dbReference>
<reference evidence="17" key="1">
    <citation type="submission" date="2017-02" db="UniProtKB">
        <authorList>
            <consortium name="WormBaseParasite"/>
        </authorList>
    </citation>
    <scope>IDENTIFICATION</scope>
</reference>
<dbReference type="GO" id="GO:0003677">
    <property type="term" value="F:DNA binding"/>
    <property type="evidence" value="ECO:0007669"/>
    <property type="project" value="UniProtKB-UniRule"/>
</dbReference>
<keyword evidence="4 10" id="KW-0862">Zinc</keyword>
<dbReference type="AlphaFoldDB" id="A0A0N4UB20"/>
<organism evidence="15 17">
    <name type="scientific">Dracunculus medinensis</name>
    <name type="common">Guinea worm</name>
    <dbReference type="NCBI Taxonomy" id="318479"/>
    <lineage>
        <taxon>Eukaryota</taxon>
        <taxon>Metazoa</taxon>
        <taxon>Ecdysozoa</taxon>
        <taxon>Nematoda</taxon>
        <taxon>Chromadorea</taxon>
        <taxon>Rhabditida</taxon>
        <taxon>Spirurina</taxon>
        <taxon>Dracunculoidea</taxon>
        <taxon>Dracunculidae</taxon>
        <taxon>Dracunculus</taxon>
    </lineage>
</organism>
<dbReference type="Proteomes" id="UP000274756">
    <property type="component" value="Unassembled WGS sequence"/>
</dbReference>
<evidence type="ECO:0000256" key="8">
    <source>
        <dbReference type="ARBA" id="ARBA00023242"/>
    </source>
</evidence>
<dbReference type="PANTHER" id="PTHR24204">
    <property type="entry name" value="INSULIN GENE ENHANCER PROTEIN"/>
    <property type="match status" value="1"/>
</dbReference>
<dbReference type="SMART" id="SM00389">
    <property type="entry name" value="HOX"/>
    <property type="match status" value="1"/>
</dbReference>
<dbReference type="STRING" id="318479.A0A0N4UB20"/>
<dbReference type="GO" id="GO:0000981">
    <property type="term" value="F:DNA-binding transcription factor activity, RNA polymerase II-specific"/>
    <property type="evidence" value="ECO:0007669"/>
    <property type="project" value="InterPro"/>
</dbReference>
<dbReference type="Proteomes" id="UP000038040">
    <property type="component" value="Unplaced"/>
</dbReference>